<protein>
    <submittedName>
        <fullName evidence="1">3240_t:CDS:1</fullName>
    </submittedName>
</protein>
<accession>A0ACA9LK98</accession>
<gene>
    <name evidence="1" type="ORF">SCALOS_LOCUS4435</name>
</gene>
<dbReference type="EMBL" id="CAJVPM010006001">
    <property type="protein sequence ID" value="CAG8530425.1"/>
    <property type="molecule type" value="Genomic_DNA"/>
</dbReference>
<name>A0ACA9LK98_9GLOM</name>
<dbReference type="Proteomes" id="UP000789860">
    <property type="component" value="Unassembled WGS sequence"/>
</dbReference>
<keyword evidence="2" id="KW-1185">Reference proteome</keyword>
<proteinExistence type="predicted"/>
<comment type="caution">
    <text evidence="1">The sequence shown here is derived from an EMBL/GenBank/DDBJ whole genome shotgun (WGS) entry which is preliminary data.</text>
</comment>
<organism evidence="1 2">
    <name type="scientific">Scutellospora calospora</name>
    <dbReference type="NCBI Taxonomy" id="85575"/>
    <lineage>
        <taxon>Eukaryota</taxon>
        <taxon>Fungi</taxon>
        <taxon>Fungi incertae sedis</taxon>
        <taxon>Mucoromycota</taxon>
        <taxon>Glomeromycotina</taxon>
        <taxon>Glomeromycetes</taxon>
        <taxon>Diversisporales</taxon>
        <taxon>Gigasporaceae</taxon>
        <taxon>Scutellospora</taxon>
    </lineage>
</organism>
<evidence type="ECO:0000313" key="2">
    <source>
        <dbReference type="Proteomes" id="UP000789860"/>
    </source>
</evidence>
<sequence>MGEEKDLLQPGDKNKKVTRKQYSSQRPMLDAKNNASWNESLIRLSRICPPDQYLLPVEPKDLPKFEKIDLYLRRYHMKAIQDAKTQSLVRKAQLKSNINKYDILLYIDPEILLEFDSTLGNDLLNNFITSNIENDITTGCISILQSILGSDNILMAEQVRCKIRLEYLPELPE</sequence>
<reference evidence="1" key="1">
    <citation type="submission" date="2021-06" db="EMBL/GenBank/DDBJ databases">
        <authorList>
            <person name="Kallberg Y."/>
            <person name="Tangrot J."/>
            <person name="Rosling A."/>
        </authorList>
    </citation>
    <scope>NUCLEOTIDE SEQUENCE</scope>
    <source>
        <strain evidence="1">AU212A</strain>
    </source>
</reference>
<evidence type="ECO:0000313" key="1">
    <source>
        <dbReference type="EMBL" id="CAG8530425.1"/>
    </source>
</evidence>